<feature type="coiled-coil region" evidence="6">
    <location>
        <begin position="102"/>
        <end position="136"/>
    </location>
</feature>
<dbReference type="InterPro" id="IPR017956">
    <property type="entry name" value="AT_hook_DNA-bd_motif"/>
</dbReference>
<keyword evidence="2" id="KW-0547">Nucleotide-binding</keyword>
<dbReference type="InterPro" id="IPR036961">
    <property type="entry name" value="Kinesin_motor_dom_sf"/>
</dbReference>
<evidence type="ECO:0000256" key="3">
    <source>
        <dbReference type="ARBA" id="ARBA00022840"/>
    </source>
</evidence>
<feature type="non-terminal residue" evidence="9">
    <location>
        <position position="210"/>
    </location>
</feature>
<dbReference type="InterPro" id="IPR001752">
    <property type="entry name" value="Kinesin_motor_dom"/>
</dbReference>
<dbReference type="PRINTS" id="PR00929">
    <property type="entry name" value="ATHOOK"/>
</dbReference>
<evidence type="ECO:0000313" key="9">
    <source>
        <dbReference type="EMBL" id="RZC48210.1"/>
    </source>
</evidence>
<gene>
    <name evidence="9" type="ORF">C5167_041151</name>
</gene>
<accession>A0A4Y7IKA6</accession>
<keyword evidence="3" id="KW-0067">ATP-binding</keyword>
<keyword evidence="10" id="KW-1185">Reference proteome</keyword>
<keyword evidence="1" id="KW-0493">Microtubule</keyword>
<dbReference type="GO" id="GO:0008017">
    <property type="term" value="F:microtubule binding"/>
    <property type="evidence" value="ECO:0007669"/>
    <property type="project" value="InterPro"/>
</dbReference>
<feature type="compositionally biased region" description="Basic residues" evidence="7">
    <location>
        <begin position="76"/>
        <end position="87"/>
    </location>
</feature>
<feature type="domain" description="Kinesin motor" evidence="8">
    <location>
        <begin position="143"/>
        <end position="210"/>
    </location>
</feature>
<feature type="region of interest" description="Disordered" evidence="7">
    <location>
        <begin position="1"/>
        <end position="98"/>
    </location>
</feature>
<dbReference type="PANTHER" id="PTHR47972">
    <property type="entry name" value="KINESIN-LIKE PROTEIN KLP-3"/>
    <property type="match status" value="1"/>
</dbReference>
<organism evidence="9 10">
    <name type="scientific">Papaver somniferum</name>
    <name type="common">Opium poppy</name>
    <dbReference type="NCBI Taxonomy" id="3469"/>
    <lineage>
        <taxon>Eukaryota</taxon>
        <taxon>Viridiplantae</taxon>
        <taxon>Streptophyta</taxon>
        <taxon>Embryophyta</taxon>
        <taxon>Tracheophyta</taxon>
        <taxon>Spermatophyta</taxon>
        <taxon>Magnoliopsida</taxon>
        <taxon>Ranunculales</taxon>
        <taxon>Papaveraceae</taxon>
        <taxon>Papaveroideae</taxon>
        <taxon>Papaver</taxon>
    </lineage>
</organism>
<proteinExistence type="inferred from homology"/>
<dbReference type="EMBL" id="CM010715">
    <property type="protein sequence ID" value="RZC48210.1"/>
    <property type="molecule type" value="Genomic_DNA"/>
</dbReference>
<evidence type="ECO:0000256" key="7">
    <source>
        <dbReference type="SAM" id="MobiDB-lite"/>
    </source>
</evidence>
<dbReference type="GO" id="GO:0005524">
    <property type="term" value="F:ATP binding"/>
    <property type="evidence" value="ECO:0007669"/>
    <property type="project" value="UniProtKB-KW"/>
</dbReference>
<dbReference type="InterPro" id="IPR027417">
    <property type="entry name" value="P-loop_NTPase"/>
</dbReference>
<dbReference type="GO" id="GO:0003777">
    <property type="term" value="F:microtubule motor activity"/>
    <property type="evidence" value="ECO:0007669"/>
    <property type="project" value="InterPro"/>
</dbReference>
<dbReference type="SUPFAM" id="SSF52540">
    <property type="entry name" value="P-loop containing nucleoside triphosphate hydrolases"/>
    <property type="match status" value="1"/>
</dbReference>
<dbReference type="Proteomes" id="UP000316621">
    <property type="component" value="Chromosome 1"/>
</dbReference>
<dbReference type="InterPro" id="IPR031852">
    <property type="entry name" value="Vik1/Cik1_MT-bd"/>
</dbReference>
<dbReference type="Pfam" id="PF16796">
    <property type="entry name" value="Microtub_bd"/>
    <property type="match status" value="1"/>
</dbReference>
<evidence type="ECO:0000256" key="6">
    <source>
        <dbReference type="SAM" id="Coils"/>
    </source>
</evidence>
<evidence type="ECO:0000256" key="5">
    <source>
        <dbReference type="PROSITE-ProRule" id="PRU00283"/>
    </source>
</evidence>
<evidence type="ECO:0000259" key="8">
    <source>
        <dbReference type="PROSITE" id="PS50067"/>
    </source>
</evidence>
<keyword evidence="4" id="KW-0505">Motor protein</keyword>
<reference evidence="9 10" key="1">
    <citation type="journal article" date="2018" name="Science">
        <title>The opium poppy genome and morphinan production.</title>
        <authorList>
            <person name="Guo L."/>
            <person name="Winzer T."/>
            <person name="Yang X."/>
            <person name="Li Y."/>
            <person name="Ning Z."/>
            <person name="He Z."/>
            <person name="Teodor R."/>
            <person name="Lu Y."/>
            <person name="Bowser T.A."/>
            <person name="Graham I.A."/>
            <person name="Ye K."/>
        </authorList>
    </citation>
    <scope>NUCLEOTIDE SEQUENCE [LARGE SCALE GENOMIC DNA]</scope>
    <source>
        <strain evidence="10">cv. HN1</strain>
        <tissue evidence="9">Leaves</tissue>
    </source>
</reference>
<keyword evidence="6" id="KW-0175">Coiled coil</keyword>
<name>A0A4Y7IKA6_PAPSO</name>
<evidence type="ECO:0000256" key="4">
    <source>
        <dbReference type="ARBA" id="ARBA00023175"/>
    </source>
</evidence>
<dbReference type="Gramene" id="RZC48210">
    <property type="protein sequence ID" value="RZC48210"/>
    <property type="gene ID" value="C5167_041151"/>
</dbReference>
<evidence type="ECO:0000256" key="2">
    <source>
        <dbReference type="ARBA" id="ARBA00022741"/>
    </source>
</evidence>
<dbReference type="GO" id="GO:0007018">
    <property type="term" value="P:microtubule-based movement"/>
    <property type="evidence" value="ECO:0007669"/>
    <property type="project" value="InterPro"/>
</dbReference>
<protein>
    <recommendedName>
        <fullName evidence="8">Kinesin motor domain-containing protein</fullName>
    </recommendedName>
</protein>
<comment type="similarity">
    <text evidence="5">Belongs to the TRAFAC class myosin-kinesin ATPase superfamily. Kinesin family.</text>
</comment>
<dbReference type="GO" id="GO:0003677">
    <property type="term" value="F:DNA binding"/>
    <property type="evidence" value="ECO:0007669"/>
    <property type="project" value="InterPro"/>
</dbReference>
<dbReference type="GO" id="GO:0005874">
    <property type="term" value="C:microtubule"/>
    <property type="evidence" value="ECO:0007669"/>
    <property type="project" value="UniProtKB-KW"/>
</dbReference>
<dbReference type="PANTHER" id="PTHR47972:SF45">
    <property type="entry name" value="PROTEIN CLARET SEGREGATIONAL"/>
    <property type="match status" value="1"/>
</dbReference>
<comment type="caution">
    <text evidence="5">Lacks conserved residue(s) required for the propagation of feature annotation.</text>
</comment>
<dbReference type="InterPro" id="IPR027640">
    <property type="entry name" value="Kinesin-like_fam"/>
</dbReference>
<sequence length="210" mass="24009">MRTSDKMSTRKRRVADAPAAEKEDEGNMSDTPYELLGATSAMIDPPPKRPRGRPPKPKSTSVSSLKKKTEEPKPVGRPKKAPKRPGRPPKPAKPVNVADSKVAELLMQSETREEVIRNLEEELSETEKIRKKLHNEIMLLKGKVRVYCRVRPFIPDNRLDNRMSTITYPKSMEFKGCSLELMHKDQKCRFKFDKVFSEEASQEDVFVEVS</sequence>
<dbReference type="AlphaFoldDB" id="A0A4Y7IKA6"/>
<evidence type="ECO:0000313" key="10">
    <source>
        <dbReference type="Proteomes" id="UP000316621"/>
    </source>
</evidence>
<dbReference type="PROSITE" id="PS50067">
    <property type="entry name" value="KINESIN_MOTOR_2"/>
    <property type="match status" value="1"/>
</dbReference>
<evidence type="ECO:0000256" key="1">
    <source>
        <dbReference type="ARBA" id="ARBA00022701"/>
    </source>
</evidence>
<dbReference type="STRING" id="3469.A0A4Y7IKA6"/>
<dbReference type="Gene3D" id="3.40.850.10">
    <property type="entry name" value="Kinesin motor domain"/>
    <property type="match status" value="1"/>
</dbReference>